<proteinExistence type="predicted"/>
<dbReference type="PANTHER" id="PTHR21666">
    <property type="entry name" value="PEPTIDASE-RELATED"/>
    <property type="match status" value="1"/>
</dbReference>
<dbReference type="Proteomes" id="UP000276254">
    <property type="component" value="Chromosome"/>
</dbReference>
<evidence type="ECO:0000259" key="2">
    <source>
        <dbReference type="Pfam" id="PF01551"/>
    </source>
</evidence>
<dbReference type="PANTHER" id="PTHR21666:SF289">
    <property type="entry name" value="L-ALA--D-GLU ENDOPEPTIDASE"/>
    <property type="match status" value="1"/>
</dbReference>
<keyword evidence="1" id="KW-0732">Signal</keyword>
<dbReference type="InterPro" id="IPR011055">
    <property type="entry name" value="Dup_hybrid_motif"/>
</dbReference>
<evidence type="ECO:0000256" key="1">
    <source>
        <dbReference type="ARBA" id="ARBA00022729"/>
    </source>
</evidence>
<reference evidence="3 4" key="1">
    <citation type="submission" date="2018-09" db="EMBL/GenBank/DDBJ databases">
        <title>Sphingomonas peninsula sp. nov., isolated from fildes peninsula, Antarctic soil.</title>
        <authorList>
            <person name="Yingchao G."/>
        </authorList>
    </citation>
    <scope>NUCLEOTIDE SEQUENCE [LARGE SCALE GENOMIC DNA]</scope>
    <source>
        <strain evidence="3 4">YZ-8</strain>
    </source>
</reference>
<keyword evidence="4" id="KW-1185">Reference proteome</keyword>
<dbReference type="InterPro" id="IPR050570">
    <property type="entry name" value="Cell_wall_metabolism_enzyme"/>
</dbReference>
<evidence type="ECO:0000313" key="4">
    <source>
        <dbReference type="Proteomes" id="UP000276254"/>
    </source>
</evidence>
<dbReference type="CDD" id="cd12797">
    <property type="entry name" value="M23_peptidase"/>
    <property type="match status" value="1"/>
</dbReference>
<dbReference type="FunFam" id="2.70.70.10:FF:000006">
    <property type="entry name" value="M23 family peptidase"/>
    <property type="match status" value="1"/>
</dbReference>
<dbReference type="KEGG" id="spha:D3Y57_09330"/>
<dbReference type="Gene3D" id="2.70.70.10">
    <property type="entry name" value="Glucose Permease (Domain IIA)"/>
    <property type="match status" value="1"/>
</dbReference>
<name>A0A494TPW5_SPHPE</name>
<evidence type="ECO:0000313" key="3">
    <source>
        <dbReference type="EMBL" id="AYJ87871.1"/>
    </source>
</evidence>
<protein>
    <submittedName>
        <fullName evidence="3">M23 family metallopeptidase</fullName>
    </submittedName>
</protein>
<dbReference type="GO" id="GO:0004222">
    <property type="term" value="F:metalloendopeptidase activity"/>
    <property type="evidence" value="ECO:0007669"/>
    <property type="project" value="TreeGrafter"/>
</dbReference>
<sequence>MTFFEVNGLVLKARNAFRARDLFLHDGSTLRRIHLSARAQAIGASVVSATIGLSLFATAQIAGAAPMITAAFAQDAQVSQMQHKVAAMQTGLAKLKQEAAAHAARVDQKQAFLTAILTGKGSPVMPASATTATAMAGSVVAPLQAVEGRQTAMATQAMAVVDAQYAATTASLRKMGIAPRQLKGRNVSAMGGPFEPIDTTATKGQADPQFRALFQSWKRLDRLQQGTVSIPSLKPVESMTFSSGFGVRSDPFRSSAAMHAGVDMPGRMGSNVYATADGIVARSEWAGGYGNLVEIDHGRGIQTRYGHLSASLVHAGQRVKRGDLIARMGSTGRSTGSHLHYEVRLDGHAVNPMPFLQSATYLAAIPAQSGSRQLAMGGPAQ</sequence>
<accession>A0A494TPW5</accession>
<dbReference type="InterPro" id="IPR016047">
    <property type="entry name" value="M23ase_b-sheet_dom"/>
</dbReference>
<dbReference type="SUPFAM" id="SSF51261">
    <property type="entry name" value="Duplicated hybrid motif"/>
    <property type="match status" value="1"/>
</dbReference>
<dbReference type="Pfam" id="PF01551">
    <property type="entry name" value="Peptidase_M23"/>
    <property type="match status" value="1"/>
</dbReference>
<dbReference type="OrthoDB" id="9815245at2"/>
<gene>
    <name evidence="3" type="ORF">D3Y57_09330</name>
</gene>
<organism evidence="3 4">
    <name type="scientific">Sphingomonas paeninsulae</name>
    <dbReference type="NCBI Taxonomy" id="2319844"/>
    <lineage>
        <taxon>Bacteria</taxon>
        <taxon>Pseudomonadati</taxon>
        <taxon>Pseudomonadota</taxon>
        <taxon>Alphaproteobacteria</taxon>
        <taxon>Sphingomonadales</taxon>
        <taxon>Sphingomonadaceae</taxon>
        <taxon>Sphingomonas</taxon>
    </lineage>
</organism>
<feature type="domain" description="M23ase beta-sheet core" evidence="2">
    <location>
        <begin position="258"/>
        <end position="352"/>
    </location>
</feature>
<dbReference type="EMBL" id="CP032829">
    <property type="protein sequence ID" value="AYJ87871.1"/>
    <property type="molecule type" value="Genomic_DNA"/>
</dbReference>
<dbReference type="AlphaFoldDB" id="A0A494TPW5"/>